<dbReference type="PANTHER" id="PTHR15622:SF12">
    <property type="entry name" value="WD REPEAT AND SOCS BOX-CONTAINING PROTEIN 1"/>
    <property type="match status" value="1"/>
</dbReference>
<keyword evidence="2" id="KW-0677">Repeat</keyword>
<dbReference type="InterPro" id="IPR001680">
    <property type="entry name" value="WD40_rpt"/>
</dbReference>
<proteinExistence type="predicted"/>
<dbReference type="AlphaFoldDB" id="A0A803VJB0"/>
<dbReference type="GeneTree" id="ENSGT00890000139406"/>
<feature type="repeat" description="WD" evidence="4">
    <location>
        <begin position="167"/>
        <end position="209"/>
    </location>
</feature>
<keyword evidence="1 4" id="KW-0853">WD repeat</keyword>
<name>A0A803VJB0_FICAL</name>
<reference evidence="5" key="3">
    <citation type="submission" date="2025-09" db="UniProtKB">
        <authorList>
            <consortium name="Ensembl"/>
        </authorList>
    </citation>
    <scope>IDENTIFICATION</scope>
</reference>
<evidence type="ECO:0000313" key="6">
    <source>
        <dbReference type="Proteomes" id="UP000016665"/>
    </source>
</evidence>
<evidence type="ECO:0000256" key="1">
    <source>
        <dbReference type="ARBA" id="ARBA00022574"/>
    </source>
</evidence>
<accession>A0A803VJB0</accession>
<dbReference type="SUPFAM" id="SSF50978">
    <property type="entry name" value="WD40 repeat-like"/>
    <property type="match status" value="1"/>
</dbReference>
<gene>
    <name evidence="5" type="primary">WSB1</name>
</gene>
<dbReference type="PROSITE" id="PS50294">
    <property type="entry name" value="WD_REPEATS_REGION"/>
    <property type="match status" value="1"/>
</dbReference>
<reference evidence="5 6" key="1">
    <citation type="journal article" date="2012" name="Nature">
        <title>The genomic landscape of species divergence in Ficedula flycatchers.</title>
        <authorList>
            <person name="Ellegren H."/>
            <person name="Smeds L."/>
            <person name="Burri R."/>
            <person name="Olason P.I."/>
            <person name="Backstrom N."/>
            <person name="Kawakami T."/>
            <person name="Kunstner A."/>
            <person name="Makinen H."/>
            <person name="Nadachowska-Brzyska K."/>
            <person name="Qvarnstrom A."/>
            <person name="Uebbing S."/>
            <person name="Wolf J.B."/>
        </authorList>
    </citation>
    <scope>NUCLEOTIDE SEQUENCE [LARGE SCALE GENOMIC DNA]</scope>
</reference>
<dbReference type="Pfam" id="PF00400">
    <property type="entry name" value="WD40"/>
    <property type="match status" value="2"/>
</dbReference>
<dbReference type="Ensembl" id="ENSFALT00000038098.1">
    <property type="protein sequence ID" value="ENSFALP00000022816.1"/>
    <property type="gene ID" value="ENSFALG00000004939.2"/>
</dbReference>
<dbReference type="Gene3D" id="2.130.10.10">
    <property type="entry name" value="YVTN repeat-like/Quinoprotein amine dehydrogenase"/>
    <property type="match status" value="1"/>
</dbReference>
<dbReference type="InterPro" id="IPR036322">
    <property type="entry name" value="WD40_repeat_dom_sf"/>
</dbReference>
<dbReference type="InterPro" id="IPR051983">
    <property type="entry name" value="WSB_SOCS-box_domain"/>
</dbReference>
<dbReference type="InterPro" id="IPR015943">
    <property type="entry name" value="WD40/YVTN_repeat-like_dom_sf"/>
</dbReference>
<keyword evidence="3" id="KW-0833">Ubl conjugation pathway</keyword>
<dbReference type="Proteomes" id="UP000016665">
    <property type="component" value="Chromosome 19"/>
</dbReference>
<evidence type="ECO:0000256" key="2">
    <source>
        <dbReference type="ARBA" id="ARBA00022737"/>
    </source>
</evidence>
<dbReference type="PROSITE" id="PS50082">
    <property type="entry name" value="WD_REPEATS_2"/>
    <property type="match status" value="1"/>
</dbReference>
<sequence>MLLGSPVTDLLCPPARARTVGELLAPTSPFDKKCGRENWTVAFAPDGSYLAWSQGHRVVKLVPWAQCLNNFLLHGTKNGADAVGARPPRQGSESSPKNKPCEHVIDCGDIVWSLAFGSSVPEKQSRCVNIEWHRFKFGQEQLLLATGLNNGRIKIWDVYTGKLLLNLMDHTEVVRDLTFAPDGSLILVSASRDKTLRVWDLKDDGNMMKVLRGHPNWVYGCAFSPDSSILCSVGASKAVVAAILV</sequence>
<keyword evidence="6" id="KW-1185">Reference proteome</keyword>
<evidence type="ECO:0000313" key="5">
    <source>
        <dbReference type="Ensembl" id="ENSFALP00000022816.1"/>
    </source>
</evidence>
<dbReference type="PROSITE" id="PS00678">
    <property type="entry name" value="WD_REPEATS_1"/>
    <property type="match status" value="1"/>
</dbReference>
<evidence type="ECO:0000256" key="4">
    <source>
        <dbReference type="PROSITE-ProRule" id="PRU00221"/>
    </source>
</evidence>
<reference evidence="5" key="2">
    <citation type="submission" date="2025-08" db="UniProtKB">
        <authorList>
            <consortium name="Ensembl"/>
        </authorList>
    </citation>
    <scope>IDENTIFICATION</scope>
</reference>
<dbReference type="PANTHER" id="PTHR15622">
    <property type="entry name" value="WD40 REPEAT PROTEIN"/>
    <property type="match status" value="1"/>
</dbReference>
<dbReference type="SMART" id="SM00320">
    <property type="entry name" value="WD40"/>
    <property type="match status" value="3"/>
</dbReference>
<organism evidence="5 6">
    <name type="scientific">Ficedula albicollis</name>
    <name type="common">Collared flycatcher</name>
    <name type="synonym">Muscicapa albicollis</name>
    <dbReference type="NCBI Taxonomy" id="59894"/>
    <lineage>
        <taxon>Eukaryota</taxon>
        <taxon>Metazoa</taxon>
        <taxon>Chordata</taxon>
        <taxon>Craniata</taxon>
        <taxon>Vertebrata</taxon>
        <taxon>Euteleostomi</taxon>
        <taxon>Archelosauria</taxon>
        <taxon>Archosauria</taxon>
        <taxon>Dinosauria</taxon>
        <taxon>Saurischia</taxon>
        <taxon>Theropoda</taxon>
        <taxon>Coelurosauria</taxon>
        <taxon>Aves</taxon>
        <taxon>Neognathae</taxon>
        <taxon>Neoaves</taxon>
        <taxon>Telluraves</taxon>
        <taxon>Australaves</taxon>
        <taxon>Passeriformes</taxon>
        <taxon>Muscicapidae</taxon>
        <taxon>Ficedula</taxon>
    </lineage>
</organism>
<dbReference type="GO" id="GO:0000209">
    <property type="term" value="P:protein polyubiquitination"/>
    <property type="evidence" value="ECO:0007669"/>
    <property type="project" value="TreeGrafter"/>
</dbReference>
<evidence type="ECO:0000256" key="3">
    <source>
        <dbReference type="ARBA" id="ARBA00022786"/>
    </source>
</evidence>
<protein>
    <submittedName>
        <fullName evidence="5">WD repeat and SOCS box containing 1</fullName>
    </submittedName>
</protein>
<dbReference type="InterPro" id="IPR019775">
    <property type="entry name" value="WD40_repeat_CS"/>
</dbReference>